<dbReference type="RefSeq" id="WP_146616708.1">
    <property type="nucleotide sequence ID" value="NZ_JACHWI010000003.1"/>
</dbReference>
<comment type="caution">
    <text evidence="2">The sequence shown here is derived from an EMBL/GenBank/DDBJ whole genome shotgun (WGS) entry which is preliminary data.</text>
</comment>
<dbReference type="Proteomes" id="UP000249341">
    <property type="component" value="Unassembled WGS sequence"/>
</dbReference>
<sequence length="247" mass="24792">MGRRTARGGAALVVAVAMAMSACGGNGATPEAGGGVKPTEAAKDASTALIDAATTLQKQSFKSVIDMGEAGTVNGVMDPVTKTGEFLMEAESDGTTVKTEMRIVGGVNYVRLTIPGADIPGMDGTTWRKLSGAGGTGTLGGFDASDTVKSLEAASEVAWAGDDAVTGTIDLTKAGQQLGMGADVADKLATKTVPFQAGFDGEGRLVRYSVTVPGVGSEPATTMNMTYSDFGLPVTVKAPAASEIATS</sequence>
<keyword evidence="1" id="KW-0732">Signal</keyword>
<name>A0A327ZH05_9ACTN</name>
<accession>A0A327ZH05</accession>
<evidence type="ECO:0000313" key="2">
    <source>
        <dbReference type="EMBL" id="RAK42207.1"/>
    </source>
</evidence>
<proteinExistence type="predicted"/>
<organism evidence="2 3">
    <name type="scientific">Actinoplanes lutulentus</name>
    <dbReference type="NCBI Taxonomy" id="1287878"/>
    <lineage>
        <taxon>Bacteria</taxon>
        <taxon>Bacillati</taxon>
        <taxon>Actinomycetota</taxon>
        <taxon>Actinomycetes</taxon>
        <taxon>Micromonosporales</taxon>
        <taxon>Micromonosporaceae</taxon>
        <taxon>Actinoplanes</taxon>
    </lineage>
</organism>
<dbReference type="Gene3D" id="2.50.20.20">
    <property type="match status" value="1"/>
</dbReference>
<dbReference type="EMBL" id="QLMJ01000002">
    <property type="protein sequence ID" value="RAK42207.1"/>
    <property type="molecule type" value="Genomic_DNA"/>
</dbReference>
<evidence type="ECO:0000256" key="1">
    <source>
        <dbReference type="SAM" id="SignalP"/>
    </source>
</evidence>
<evidence type="ECO:0000313" key="3">
    <source>
        <dbReference type="Proteomes" id="UP000249341"/>
    </source>
</evidence>
<protein>
    <recommendedName>
        <fullName evidence="4">Lipoprotein LprG</fullName>
    </recommendedName>
</protein>
<feature type="signal peptide" evidence="1">
    <location>
        <begin position="1"/>
        <end position="24"/>
    </location>
</feature>
<gene>
    <name evidence="2" type="ORF">B0I29_10228</name>
</gene>
<evidence type="ECO:0008006" key="4">
    <source>
        <dbReference type="Google" id="ProtNLM"/>
    </source>
</evidence>
<dbReference type="PROSITE" id="PS51257">
    <property type="entry name" value="PROKAR_LIPOPROTEIN"/>
    <property type="match status" value="1"/>
</dbReference>
<reference evidence="2 3" key="1">
    <citation type="submission" date="2018-06" db="EMBL/GenBank/DDBJ databases">
        <title>Genomic Encyclopedia of Type Strains, Phase III (KMG-III): the genomes of soil and plant-associated and newly described type strains.</title>
        <authorList>
            <person name="Whitman W."/>
        </authorList>
    </citation>
    <scope>NUCLEOTIDE SEQUENCE [LARGE SCALE GENOMIC DNA]</scope>
    <source>
        <strain evidence="2 3">CGMCC 4.7090</strain>
    </source>
</reference>
<dbReference type="AlphaFoldDB" id="A0A327ZH05"/>
<dbReference type="OrthoDB" id="3427828at2"/>
<keyword evidence="3" id="KW-1185">Reference proteome</keyword>
<feature type="chain" id="PRO_5038907246" description="Lipoprotein LprG" evidence="1">
    <location>
        <begin position="25"/>
        <end position="247"/>
    </location>
</feature>